<feature type="chain" id="PRO_5032910516" evidence="10">
    <location>
        <begin position="23"/>
        <end position="134"/>
    </location>
</feature>
<evidence type="ECO:0000256" key="6">
    <source>
        <dbReference type="ARBA" id="ARBA00022692"/>
    </source>
</evidence>
<dbReference type="SUPFAM" id="SSF74653">
    <property type="entry name" value="TolA/TonB C-terminal domain"/>
    <property type="match status" value="1"/>
</dbReference>
<evidence type="ECO:0000256" key="1">
    <source>
        <dbReference type="ARBA" id="ARBA00004383"/>
    </source>
</evidence>
<comment type="subcellular location">
    <subcellularLocation>
        <location evidence="1">Cell inner membrane</location>
        <topology evidence="1">Single-pass membrane protein</topology>
        <orientation evidence="1">Periplasmic side</orientation>
    </subcellularLocation>
</comment>
<evidence type="ECO:0000256" key="10">
    <source>
        <dbReference type="SAM" id="SignalP"/>
    </source>
</evidence>
<dbReference type="Pfam" id="PF03544">
    <property type="entry name" value="TonB_C"/>
    <property type="match status" value="1"/>
</dbReference>
<dbReference type="Proteomes" id="UP000557307">
    <property type="component" value="Unassembled WGS sequence"/>
</dbReference>
<dbReference type="AlphaFoldDB" id="A0A840U1V0"/>
<comment type="caution">
    <text evidence="12">The sequence shown here is derived from an EMBL/GenBank/DDBJ whole genome shotgun (WGS) entry which is preliminary data.</text>
</comment>
<dbReference type="InterPro" id="IPR037682">
    <property type="entry name" value="TonB_C"/>
</dbReference>
<feature type="signal peptide" evidence="10">
    <location>
        <begin position="1"/>
        <end position="22"/>
    </location>
</feature>
<evidence type="ECO:0000256" key="2">
    <source>
        <dbReference type="ARBA" id="ARBA00006555"/>
    </source>
</evidence>
<gene>
    <name evidence="12" type="ORF">HNQ92_004270</name>
</gene>
<evidence type="ECO:0000256" key="3">
    <source>
        <dbReference type="ARBA" id="ARBA00022448"/>
    </source>
</evidence>
<keyword evidence="7" id="KW-0653">Protein transport</keyword>
<evidence type="ECO:0000256" key="5">
    <source>
        <dbReference type="ARBA" id="ARBA00022519"/>
    </source>
</evidence>
<sequence length="134" mass="15229">MAIYNIILNALIILCASHFTYAQSDSSGFDELISFSVESMPQYNGSEEGMLRFIKSQINYSAIYKIEKEQTVIISFLVDTLGNTSSHFVLKGIRGDLDKEALRVVRMIKFEVPAKQKGKPIQVQYFIPVKFLPR</sequence>
<dbReference type="InterPro" id="IPR051045">
    <property type="entry name" value="TonB-dependent_transducer"/>
</dbReference>
<evidence type="ECO:0000259" key="11">
    <source>
        <dbReference type="Pfam" id="PF03544"/>
    </source>
</evidence>
<evidence type="ECO:0000256" key="9">
    <source>
        <dbReference type="ARBA" id="ARBA00023136"/>
    </source>
</evidence>
<evidence type="ECO:0000256" key="7">
    <source>
        <dbReference type="ARBA" id="ARBA00022927"/>
    </source>
</evidence>
<dbReference type="GO" id="GO:0055085">
    <property type="term" value="P:transmembrane transport"/>
    <property type="evidence" value="ECO:0007669"/>
    <property type="project" value="InterPro"/>
</dbReference>
<feature type="domain" description="TonB C-terminal" evidence="11">
    <location>
        <begin position="68"/>
        <end position="131"/>
    </location>
</feature>
<protein>
    <submittedName>
        <fullName evidence="12">TonB family protein</fullName>
    </submittedName>
</protein>
<dbReference type="GO" id="GO:0031992">
    <property type="term" value="F:energy transducer activity"/>
    <property type="evidence" value="ECO:0007669"/>
    <property type="project" value="TreeGrafter"/>
</dbReference>
<dbReference type="InterPro" id="IPR006260">
    <property type="entry name" value="TonB/TolA_C"/>
</dbReference>
<comment type="similarity">
    <text evidence="2">Belongs to the TonB family.</text>
</comment>
<dbReference type="EMBL" id="JACHGF010000008">
    <property type="protein sequence ID" value="MBB5286110.1"/>
    <property type="molecule type" value="Genomic_DNA"/>
</dbReference>
<reference evidence="12 13" key="1">
    <citation type="submission" date="2020-08" db="EMBL/GenBank/DDBJ databases">
        <title>Genomic Encyclopedia of Type Strains, Phase IV (KMG-IV): sequencing the most valuable type-strain genomes for metagenomic binning, comparative biology and taxonomic classification.</title>
        <authorList>
            <person name="Goeker M."/>
        </authorList>
    </citation>
    <scope>NUCLEOTIDE SEQUENCE [LARGE SCALE GENOMIC DNA]</scope>
    <source>
        <strain evidence="12 13">DSM 105074</strain>
    </source>
</reference>
<keyword evidence="9" id="KW-0472">Membrane</keyword>
<dbReference type="GO" id="GO:0015031">
    <property type="term" value="P:protein transport"/>
    <property type="evidence" value="ECO:0007669"/>
    <property type="project" value="UniProtKB-KW"/>
</dbReference>
<keyword evidence="8" id="KW-1133">Transmembrane helix</keyword>
<proteinExistence type="inferred from homology"/>
<keyword evidence="3" id="KW-0813">Transport</keyword>
<evidence type="ECO:0000256" key="4">
    <source>
        <dbReference type="ARBA" id="ARBA00022475"/>
    </source>
</evidence>
<evidence type="ECO:0000313" key="13">
    <source>
        <dbReference type="Proteomes" id="UP000557307"/>
    </source>
</evidence>
<keyword evidence="4" id="KW-1003">Cell membrane</keyword>
<dbReference type="RefSeq" id="WP_184176915.1">
    <property type="nucleotide sequence ID" value="NZ_JACHGF010000008.1"/>
</dbReference>
<keyword evidence="10" id="KW-0732">Signal</keyword>
<dbReference type="NCBIfam" id="TIGR01352">
    <property type="entry name" value="tonB_Cterm"/>
    <property type="match status" value="1"/>
</dbReference>
<keyword evidence="13" id="KW-1185">Reference proteome</keyword>
<name>A0A840U1V0_9BACT</name>
<accession>A0A840U1V0</accession>
<dbReference type="Gene3D" id="3.30.1150.10">
    <property type="match status" value="1"/>
</dbReference>
<organism evidence="12 13">
    <name type="scientific">Rhabdobacter roseus</name>
    <dbReference type="NCBI Taxonomy" id="1655419"/>
    <lineage>
        <taxon>Bacteria</taxon>
        <taxon>Pseudomonadati</taxon>
        <taxon>Bacteroidota</taxon>
        <taxon>Cytophagia</taxon>
        <taxon>Cytophagales</taxon>
        <taxon>Cytophagaceae</taxon>
        <taxon>Rhabdobacter</taxon>
    </lineage>
</organism>
<keyword evidence="5" id="KW-0997">Cell inner membrane</keyword>
<keyword evidence="6" id="KW-0812">Transmembrane</keyword>
<evidence type="ECO:0000313" key="12">
    <source>
        <dbReference type="EMBL" id="MBB5286110.1"/>
    </source>
</evidence>
<dbReference type="PANTHER" id="PTHR33446:SF2">
    <property type="entry name" value="PROTEIN TONB"/>
    <property type="match status" value="1"/>
</dbReference>
<dbReference type="PANTHER" id="PTHR33446">
    <property type="entry name" value="PROTEIN TONB-RELATED"/>
    <property type="match status" value="1"/>
</dbReference>
<dbReference type="GO" id="GO:0098797">
    <property type="term" value="C:plasma membrane protein complex"/>
    <property type="evidence" value="ECO:0007669"/>
    <property type="project" value="TreeGrafter"/>
</dbReference>
<evidence type="ECO:0000256" key="8">
    <source>
        <dbReference type="ARBA" id="ARBA00022989"/>
    </source>
</evidence>